<feature type="compositionally biased region" description="Polar residues" evidence="3">
    <location>
        <begin position="226"/>
        <end position="235"/>
    </location>
</feature>
<feature type="domain" description="EH" evidence="4">
    <location>
        <begin position="3"/>
        <end position="93"/>
    </location>
</feature>
<dbReference type="Gramene" id="TVU09383">
    <property type="protein sequence ID" value="TVU09383"/>
    <property type="gene ID" value="EJB05_42854"/>
</dbReference>
<keyword evidence="1" id="KW-0106">Calcium</keyword>
<feature type="compositionally biased region" description="Polar residues" evidence="3">
    <location>
        <begin position="892"/>
        <end position="911"/>
    </location>
</feature>
<feature type="region of interest" description="Disordered" evidence="3">
    <location>
        <begin position="191"/>
        <end position="315"/>
    </location>
</feature>
<dbReference type="SMART" id="SM00027">
    <property type="entry name" value="EH"/>
    <property type="match status" value="2"/>
</dbReference>
<feature type="domain" description="EH" evidence="4">
    <location>
        <begin position="425"/>
        <end position="507"/>
    </location>
</feature>
<evidence type="ECO:0000259" key="4">
    <source>
        <dbReference type="PROSITE" id="PS50031"/>
    </source>
</evidence>
<feature type="compositionally biased region" description="Polar residues" evidence="3">
    <location>
        <begin position="297"/>
        <end position="315"/>
    </location>
</feature>
<proteinExistence type="predicted"/>
<evidence type="ECO:0000259" key="5">
    <source>
        <dbReference type="PROSITE" id="PS50222"/>
    </source>
</evidence>
<dbReference type="SUPFAM" id="SSF47473">
    <property type="entry name" value="EF-hand"/>
    <property type="match status" value="2"/>
</dbReference>
<feature type="domain" description="EF-hand" evidence="5">
    <location>
        <begin position="2"/>
        <end position="37"/>
    </location>
</feature>
<feature type="domain" description="EF-hand" evidence="5">
    <location>
        <begin position="39"/>
        <end position="71"/>
    </location>
</feature>
<dbReference type="EMBL" id="RWGY01000039">
    <property type="protein sequence ID" value="TVU09383.1"/>
    <property type="molecule type" value="Genomic_DNA"/>
</dbReference>
<evidence type="ECO:0000256" key="1">
    <source>
        <dbReference type="ARBA" id="ARBA00022837"/>
    </source>
</evidence>
<dbReference type="PROSITE" id="PS00018">
    <property type="entry name" value="EF_HAND_1"/>
    <property type="match status" value="2"/>
</dbReference>
<feature type="compositionally biased region" description="Polar residues" evidence="3">
    <location>
        <begin position="522"/>
        <end position="532"/>
    </location>
</feature>
<evidence type="ECO:0008006" key="8">
    <source>
        <dbReference type="Google" id="ProtNLM"/>
    </source>
</evidence>
<evidence type="ECO:0000256" key="2">
    <source>
        <dbReference type="SAM" id="Coils"/>
    </source>
</evidence>
<accession>A0A5J9TDC4</accession>
<evidence type="ECO:0000313" key="6">
    <source>
        <dbReference type="EMBL" id="TVU09383.1"/>
    </source>
</evidence>
<organism evidence="6 7">
    <name type="scientific">Eragrostis curvula</name>
    <name type="common">weeping love grass</name>
    <dbReference type="NCBI Taxonomy" id="38414"/>
    <lineage>
        <taxon>Eukaryota</taxon>
        <taxon>Viridiplantae</taxon>
        <taxon>Streptophyta</taxon>
        <taxon>Embryophyta</taxon>
        <taxon>Tracheophyta</taxon>
        <taxon>Spermatophyta</taxon>
        <taxon>Magnoliopsida</taxon>
        <taxon>Liliopsida</taxon>
        <taxon>Poales</taxon>
        <taxon>Poaceae</taxon>
        <taxon>PACMAD clade</taxon>
        <taxon>Chloridoideae</taxon>
        <taxon>Eragrostideae</taxon>
        <taxon>Eragrostidinae</taxon>
        <taxon>Eragrostis</taxon>
    </lineage>
</organism>
<feature type="compositionally biased region" description="Polar residues" evidence="3">
    <location>
        <begin position="202"/>
        <end position="213"/>
    </location>
</feature>
<feature type="compositionally biased region" description="Polar residues" evidence="3">
    <location>
        <begin position="148"/>
        <end position="158"/>
    </location>
</feature>
<feature type="region of interest" description="Disordered" evidence="3">
    <location>
        <begin position="948"/>
        <end position="1049"/>
    </location>
</feature>
<dbReference type="GO" id="GO:0006897">
    <property type="term" value="P:endocytosis"/>
    <property type="evidence" value="ECO:0007669"/>
    <property type="project" value="TreeGrafter"/>
</dbReference>
<dbReference type="GO" id="GO:0005886">
    <property type="term" value="C:plasma membrane"/>
    <property type="evidence" value="ECO:0007669"/>
    <property type="project" value="TreeGrafter"/>
</dbReference>
<dbReference type="PANTHER" id="PTHR11216:SF161">
    <property type="entry name" value="CALCIUM-BINDING EF HAND FAMILY PROTEIN"/>
    <property type="match status" value="1"/>
</dbReference>
<name>A0A5J9TDC4_9POAL</name>
<dbReference type="InterPro" id="IPR002048">
    <property type="entry name" value="EF_hand_dom"/>
</dbReference>
<dbReference type="Pfam" id="PF12763">
    <property type="entry name" value="EH"/>
    <property type="match status" value="2"/>
</dbReference>
<gene>
    <name evidence="6" type="ORF">EJB05_42854</name>
</gene>
<dbReference type="PROSITE" id="PS50031">
    <property type="entry name" value="EH"/>
    <property type="match status" value="2"/>
</dbReference>
<sequence>MAGMEAFEAYFRRADLNQDGRISGQEAVAFFQGANLPQQVLAQVWMHADQNKTGFLGRPEFFNALRLVTVAQSGRQLTPDIVQSALYGPAAARIPAPKIATGPAPPQMGATGAPRPQGSAAMTPAPGQVGAGQMNLAAAPRPHGSGMMPTSTQVSAPQVNPGAAPRPQGINSMLPTASQGGALQATQFAGPRGMQMQPPSMGFNQQQQPSSSAGFMRPPQVGAPATSLQAQSPGVNRSPLGGGSMGGSVGWQGANVGSVGGAPQAAPGGPVPSQPARSGFGHGLPSTMGMAPGQQAHAISSSPLPPQSNSVVSPQDSKALVLAGNGPASSTTSSTDIFSALTQPKTGVSTPALPTSSVPSSSSFLATPAGSQNLSNLGQLGSLQGSSQPQQIQPTKPSVPATAAPVVSAGVSKSASQWPKVTQSDIQKYMKVFGDVDRDRDGKITGAEARTLFLSWRLPREVLKQVWDLSDQDNDGMLSLREFCIALYLMERHRAGTPLPPVLPDSLKYDQTLLQATGLPSAANNGPSWQQNPGLPQRGPGGPGLPAGGVRPPLPPHLHSQTDVASRPGQPRSHMPGMDNHVAPQGNKDDRTGANPVLQEVTDAPKKEVEKQVLDSKEKLEYYRSKMQDLVLYKSRCDNRLNEITERASSDKREVESLAKKYEEKYKQVAELASKLAVEEHAFRDVQERKVELHDALIKMVQGGSVDGLLQVRADRIQHQLEEMEKALSERCKHFGLHFKPAASVELPFGWEPGPQEGSIEWEEDWDKFEDEGFGIVKDNGTIHENPVPAENIKVPSLWDDGDDMSPVASSNGHSKDERRYSGGDQVAESEIGYDFGDESVRSPGSAGRSASGSPFKPSRFGMHDTSPNKRDSYSDHGGSESVFGDKFGDETSWNFDDQDTESVWGSSALNTDADHRVPNNSFFGSEAGSPSGASVFGMKKSSFFDDSVPSTPAYTSGFSPKFSESRDDSSSYNFGRFDSFRSQDSGFPQESRFSRFDSISSSKGENMTGFDTGNSPRNFGRFDSFDDADPFGSSGPFKASGSRSPPKF</sequence>
<dbReference type="CDD" id="cd00052">
    <property type="entry name" value="EH"/>
    <property type="match status" value="2"/>
</dbReference>
<dbReference type="SMART" id="SM00054">
    <property type="entry name" value="EFh"/>
    <property type="match status" value="4"/>
</dbReference>
<feature type="region of interest" description="Disordered" evidence="3">
    <location>
        <begin position="780"/>
        <end position="933"/>
    </location>
</feature>
<dbReference type="AlphaFoldDB" id="A0A5J9TDC4"/>
<feature type="region of interest" description="Disordered" evidence="3">
    <location>
        <begin position="345"/>
        <end position="401"/>
    </location>
</feature>
<feature type="region of interest" description="Disordered" evidence="3">
    <location>
        <begin position="100"/>
        <end position="165"/>
    </location>
</feature>
<protein>
    <recommendedName>
        <fullName evidence="8">Calcium-binding EF hand family protein</fullName>
    </recommendedName>
</protein>
<feature type="compositionally biased region" description="Gly residues" evidence="3">
    <location>
        <begin position="240"/>
        <end position="250"/>
    </location>
</feature>
<feature type="compositionally biased region" description="Low complexity" evidence="3">
    <location>
        <begin position="348"/>
        <end position="401"/>
    </location>
</feature>
<feature type="coiled-coil region" evidence="2">
    <location>
        <begin position="641"/>
        <end position="679"/>
    </location>
</feature>
<dbReference type="PANTHER" id="PTHR11216">
    <property type="entry name" value="EH DOMAIN"/>
    <property type="match status" value="1"/>
</dbReference>
<dbReference type="GO" id="GO:0005737">
    <property type="term" value="C:cytoplasm"/>
    <property type="evidence" value="ECO:0007669"/>
    <property type="project" value="TreeGrafter"/>
</dbReference>
<dbReference type="InterPro" id="IPR000261">
    <property type="entry name" value="EH_dom"/>
</dbReference>
<feature type="domain" description="EF-hand" evidence="5">
    <location>
        <begin position="458"/>
        <end position="493"/>
    </location>
</feature>
<dbReference type="InterPro" id="IPR011992">
    <property type="entry name" value="EF-hand-dom_pair"/>
</dbReference>
<evidence type="ECO:0000256" key="3">
    <source>
        <dbReference type="SAM" id="MobiDB-lite"/>
    </source>
</evidence>
<dbReference type="InterPro" id="IPR018247">
    <property type="entry name" value="EF_Hand_1_Ca_BS"/>
</dbReference>
<dbReference type="PROSITE" id="PS50222">
    <property type="entry name" value="EF_HAND_2"/>
    <property type="match status" value="3"/>
</dbReference>
<feature type="compositionally biased region" description="Polar residues" evidence="3">
    <location>
        <begin position="1004"/>
        <end position="1018"/>
    </location>
</feature>
<keyword evidence="2" id="KW-0175">Coiled coil</keyword>
<feature type="compositionally biased region" description="Basic and acidic residues" evidence="3">
    <location>
        <begin position="867"/>
        <end position="879"/>
    </location>
</feature>
<comment type="caution">
    <text evidence="6">The sequence shown here is derived from an EMBL/GenBank/DDBJ whole genome shotgun (WGS) entry which is preliminary data.</text>
</comment>
<keyword evidence="7" id="KW-1185">Reference proteome</keyword>
<dbReference type="OrthoDB" id="524326at2759"/>
<feature type="compositionally biased region" description="Polar residues" evidence="3">
    <location>
        <begin position="949"/>
        <end position="959"/>
    </location>
</feature>
<feature type="region of interest" description="Disordered" evidence="3">
    <location>
        <begin position="518"/>
        <end position="595"/>
    </location>
</feature>
<dbReference type="Proteomes" id="UP000324897">
    <property type="component" value="Chromosome 3"/>
</dbReference>
<evidence type="ECO:0000313" key="7">
    <source>
        <dbReference type="Proteomes" id="UP000324897"/>
    </source>
</evidence>
<feature type="compositionally biased region" description="Low complexity" evidence="3">
    <location>
        <begin position="842"/>
        <end position="855"/>
    </location>
</feature>
<dbReference type="GO" id="GO:0016197">
    <property type="term" value="P:endosomal transport"/>
    <property type="evidence" value="ECO:0007669"/>
    <property type="project" value="TreeGrafter"/>
</dbReference>
<dbReference type="GO" id="GO:0005509">
    <property type="term" value="F:calcium ion binding"/>
    <property type="evidence" value="ECO:0007669"/>
    <property type="project" value="InterPro"/>
</dbReference>
<dbReference type="Gene3D" id="1.10.238.10">
    <property type="entry name" value="EF-hand"/>
    <property type="match status" value="2"/>
</dbReference>
<reference evidence="6 7" key="1">
    <citation type="journal article" date="2019" name="Sci. Rep.">
        <title>A high-quality genome of Eragrostis curvula grass provides insights into Poaceae evolution and supports new strategies to enhance forage quality.</title>
        <authorList>
            <person name="Carballo J."/>
            <person name="Santos B.A.C.M."/>
            <person name="Zappacosta D."/>
            <person name="Garbus I."/>
            <person name="Selva J.P."/>
            <person name="Gallo C.A."/>
            <person name="Diaz A."/>
            <person name="Albertini E."/>
            <person name="Caccamo M."/>
            <person name="Echenique V."/>
        </authorList>
    </citation>
    <scope>NUCLEOTIDE SEQUENCE [LARGE SCALE GENOMIC DNA]</scope>
    <source>
        <strain evidence="7">cv. Victoria</strain>
        <tissue evidence="6">Leaf</tissue>
    </source>
</reference>